<reference evidence="2 3" key="1">
    <citation type="journal article" date="2019" name="Sci. Rep.">
        <title>Orb-weaving spider Araneus ventricosus genome elucidates the spidroin gene catalogue.</title>
        <authorList>
            <person name="Kono N."/>
            <person name="Nakamura H."/>
            <person name="Ohtoshi R."/>
            <person name="Moran D.A.P."/>
            <person name="Shinohara A."/>
            <person name="Yoshida Y."/>
            <person name="Fujiwara M."/>
            <person name="Mori M."/>
            <person name="Tomita M."/>
            <person name="Arakawa K."/>
        </authorList>
    </citation>
    <scope>NUCLEOTIDE SEQUENCE [LARGE SCALE GENOMIC DNA]</scope>
</reference>
<evidence type="ECO:0000256" key="1">
    <source>
        <dbReference type="SAM" id="MobiDB-lite"/>
    </source>
</evidence>
<evidence type="ECO:0000313" key="3">
    <source>
        <dbReference type="Proteomes" id="UP000499080"/>
    </source>
</evidence>
<proteinExistence type="predicted"/>
<organism evidence="2 3">
    <name type="scientific">Araneus ventricosus</name>
    <name type="common">Orbweaver spider</name>
    <name type="synonym">Epeira ventricosa</name>
    <dbReference type="NCBI Taxonomy" id="182803"/>
    <lineage>
        <taxon>Eukaryota</taxon>
        <taxon>Metazoa</taxon>
        <taxon>Ecdysozoa</taxon>
        <taxon>Arthropoda</taxon>
        <taxon>Chelicerata</taxon>
        <taxon>Arachnida</taxon>
        <taxon>Araneae</taxon>
        <taxon>Araneomorphae</taxon>
        <taxon>Entelegynae</taxon>
        <taxon>Araneoidea</taxon>
        <taxon>Araneidae</taxon>
        <taxon>Araneus</taxon>
    </lineage>
</organism>
<name>A0A4Y2Q0J4_ARAVE</name>
<comment type="caution">
    <text evidence="2">The sequence shown here is derived from an EMBL/GenBank/DDBJ whole genome shotgun (WGS) entry which is preliminary data.</text>
</comment>
<dbReference type="AlphaFoldDB" id="A0A4Y2Q0J4"/>
<accession>A0A4Y2Q0J4</accession>
<dbReference type="EMBL" id="BGPR01012788">
    <property type="protein sequence ID" value="GBN57658.1"/>
    <property type="molecule type" value="Genomic_DNA"/>
</dbReference>
<feature type="region of interest" description="Disordered" evidence="1">
    <location>
        <begin position="26"/>
        <end position="49"/>
    </location>
</feature>
<feature type="compositionally biased region" description="Basic and acidic residues" evidence="1">
    <location>
        <begin position="71"/>
        <end position="87"/>
    </location>
</feature>
<protein>
    <submittedName>
        <fullName evidence="2">Uncharacterized protein</fullName>
    </submittedName>
</protein>
<keyword evidence="3" id="KW-1185">Reference proteome</keyword>
<evidence type="ECO:0000313" key="2">
    <source>
        <dbReference type="EMBL" id="GBN57658.1"/>
    </source>
</evidence>
<feature type="region of interest" description="Disordered" evidence="1">
    <location>
        <begin position="61"/>
        <end position="102"/>
    </location>
</feature>
<sequence length="102" mass="11055">MPGFSNQTRQFVRNTPLMVWRVGRQAAAQAQQPPPGEAEELDNGMQKGGLRNVPISIRVAPGPLLPPDGGGKTREDEFAASSSERKRTLSSYHAEVQGISLE</sequence>
<gene>
    <name evidence="2" type="ORF">AVEN_23962_1</name>
</gene>
<dbReference type="Proteomes" id="UP000499080">
    <property type="component" value="Unassembled WGS sequence"/>
</dbReference>